<dbReference type="EMBL" id="QTSX02002266">
    <property type="protein sequence ID" value="KAJ9076567.1"/>
    <property type="molecule type" value="Genomic_DNA"/>
</dbReference>
<protein>
    <submittedName>
        <fullName evidence="1">Uncharacterized protein</fullName>
    </submittedName>
</protein>
<proteinExistence type="predicted"/>
<keyword evidence="2" id="KW-1185">Reference proteome</keyword>
<gene>
    <name evidence="1" type="ORF">DSO57_1024892</name>
</gene>
<name>A0ACC2TPP1_9FUNG</name>
<evidence type="ECO:0000313" key="1">
    <source>
        <dbReference type="EMBL" id="KAJ9076567.1"/>
    </source>
</evidence>
<accession>A0ACC2TPP1</accession>
<comment type="caution">
    <text evidence="1">The sequence shown here is derived from an EMBL/GenBank/DDBJ whole genome shotgun (WGS) entry which is preliminary data.</text>
</comment>
<sequence>MTKSTRQEVVSMQAPLAFKASIVGFEKLDNHVWFTVSVSSNEPGLPSKHYQIARTFRQFVHFSQQLKQQAETKIPALRPAKHFFTIPLMSCQQKFEELERYLAQYSRLPKELAAAPLSRTFFGIRESDLHFNNARLSTDDIPETPALVRSTSDSTVATQSSDDTPALPPPTVGMKRSRSLSVRPFLDNARTALVRSRSVMQPLTRSLSNKSLEENVPVAPWNLSALPPAEEIPLDAKIPKSVIAPWNIKNLDTADQAIIEQLKPVLSKRKSSMQLGERGSRMRDFENCMDSTLPADYIKVKVMLNSTQIIMLRVLRSIKFDQLIIKIKAKFLKNSQSSISNIQNKLLVYKLSSSKIYQLTNSHQFDELMALKPESITLCWIDVDRKFITR</sequence>
<organism evidence="1 2">
    <name type="scientific">Entomophthora muscae</name>
    <dbReference type="NCBI Taxonomy" id="34485"/>
    <lineage>
        <taxon>Eukaryota</taxon>
        <taxon>Fungi</taxon>
        <taxon>Fungi incertae sedis</taxon>
        <taxon>Zoopagomycota</taxon>
        <taxon>Entomophthoromycotina</taxon>
        <taxon>Entomophthoromycetes</taxon>
        <taxon>Entomophthorales</taxon>
        <taxon>Entomophthoraceae</taxon>
        <taxon>Entomophthora</taxon>
    </lineage>
</organism>
<dbReference type="Proteomes" id="UP001165960">
    <property type="component" value="Unassembled WGS sequence"/>
</dbReference>
<evidence type="ECO:0000313" key="2">
    <source>
        <dbReference type="Proteomes" id="UP001165960"/>
    </source>
</evidence>
<reference evidence="1" key="1">
    <citation type="submission" date="2022-04" db="EMBL/GenBank/DDBJ databases">
        <title>Genome of the entomopathogenic fungus Entomophthora muscae.</title>
        <authorList>
            <person name="Elya C."/>
            <person name="Lovett B.R."/>
            <person name="Lee E."/>
            <person name="Macias A.M."/>
            <person name="Hajek A.E."/>
            <person name="De Bivort B.L."/>
            <person name="Kasson M.T."/>
            <person name="De Fine Licht H.H."/>
            <person name="Stajich J.E."/>
        </authorList>
    </citation>
    <scope>NUCLEOTIDE SEQUENCE</scope>
    <source>
        <strain evidence="1">Berkeley</strain>
    </source>
</reference>